<evidence type="ECO:0000313" key="3">
    <source>
        <dbReference type="Proteomes" id="UP000489600"/>
    </source>
</evidence>
<evidence type="ECO:0000256" key="1">
    <source>
        <dbReference type="SAM" id="MobiDB-lite"/>
    </source>
</evidence>
<feature type="region of interest" description="Disordered" evidence="1">
    <location>
        <begin position="1"/>
        <end position="65"/>
    </location>
</feature>
<dbReference type="Proteomes" id="UP000489600">
    <property type="component" value="Unassembled WGS sequence"/>
</dbReference>
<dbReference type="EMBL" id="CABITT030000008">
    <property type="protein sequence ID" value="VVB14602.1"/>
    <property type="molecule type" value="Genomic_DNA"/>
</dbReference>
<name>A0A565CM02_9BRAS</name>
<feature type="compositionally biased region" description="Polar residues" evidence="1">
    <location>
        <begin position="1"/>
        <end position="11"/>
    </location>
</feature>
<dbReference type="AlphaFoldDB" id="A0A565CM02"/>
<comment type="caution">
    <text evidence="2">The sequence shown here is derived from an EMBL/GenBank/DDBJ whole genome shotgun (WGS) entry which is preliminary data.</text>
</comment>
<accession>A0A565CM02</accession>
<protein>
    <submittedName>
        <fullName evidence="2">Uncharacterized protein</fullName>
    </submittedName>
</protein>
<evidence type="ECO:0000313" key="2">
    <source>
        <dbReference type="EMBL" id="VVB14602.1"/>
    </source>
</evidence>
<keyword evidence="3" id="KW-1185">Reference proteome</keyword>
<organism evidence="2 3">
    <name type="scientific">Arabis nemorensis</name>
    <dbReference type="NCBI Taxonomy" id="586526"/>
    <lineage>
        <taxon>Eukaryota</taxon>
        <taxon>Viridiplantae</taxon>
        <taxon>Streptophyta</taxon>
        <taxon>Embryophyta</taxon>
        <taxon>Tracheophyta</taxon>
        <taxon>Spermatophyta</taxon>
        <taxon>Magnoliopsida</taxon>
        <taxon>eudicotyledons</taxon>
        <taxon>Gunneridae</taxon>
        <taxon>Pentapetalae</taxon>
        <taxon>rosids</taxon>
        <taxon>malvids</taxon>
        <taxon>Brassicales</taxon>
        <taxon>Brassicaceae</taxon>
        <taxon>Arabideae</taxon>
        <taxon>Arabis</taxon>
    </lineage>
</organism>
<sequence length="65" mass="7166">MDASISGSRDGTITDRTEREEFTHQPEELQSLTQDGAGAEVSLQPPQSRQPCPVLINGQKEKIKE</sequence>
<gene>
    <name evidence="2" type="ORF">ANE_LOCUS25046</name>
</gene>
<feature type="compositionally biased region" description="Basic and acidic residues" evidence="1">
    <location>
        <begin position="12"/>
        <end position="27"/>
    </location>
</feature>
<reference evidence="2" key="1">
    <citation type="submission" date="2019-07" db="EMBL/GenBank/DDBJ databases">
        <authorList>
            <person name="Dittberner H."/>
        </authorList>
    </citation>
    <scope>NUCLEOTIDE SEQUENCE [LARGE SCALE GENOMIC DNA]</scope>
</reference>
<proteinExistence type="predicted"/>